<dbReference type="Proteomes" id="UP000636004">
    <property type="component" value="Unassembled WGS sequence"/>
</dbReference>
<dbReference type="InterPro" id="IPR006531">
    <property type="entry name" value="Gp5/Vgr_OB"/>
</dbReference>
<comment type="caution">
    <text evidence="2">The sequence shown here is derived from an EMBL/GenBank/DDBJ whole genome shotgun (WGS) entry which is preliminary data.</text>
</comment>
<evidence type="ECO:0000313" key="2">
    <source>
        <dbReference type="EMBL" id="GGZ88125.1"/>
    </source>
</evidence>
<reference evidence="2" key="2">
    <citation type="submission" date="2020-09" db="EMBL/GenBank/DDBJ databases">
        <authorList>
            <person name="Sun Q."/>
            <person name="Kim S."/>
        </authorList>
    </citation>
    <scope>NUCLEOTIDE SEQUENCE</scope>
    <source>
        <strain evidence="2">KCTC 12710</strain>
    </source>
</reference>
<dbReference type="InterPro" id="IPR037026">
    <property type="entry name" value="Vgr_OB-fold_dom_sf"/>
</dbReference>
<accession>A0A918VCV1</accession>
<gene>
    <name evidence="2" type="ORF">GCM10007028_28060</name>
</gene>
<protein>
    <submittedName>
        <fullName evidence="2">Type IV secretion protein Rhs</fullName>
    </submittedName>
</protein>
<organism evidence="2 3">
    <name type="scientific">Algibacter mikhailovii</name>
    <dbReference type="NCBI Taxonomy" id="425498"/>
    <lineage>
        <taxon>Bacteria</taxon>
        <taxon>Pseudomonadati</taxon>
        <taxon>Bacteroidota</taxon>
        <taxon>Flavobacteriia</taxon>
        <taxon>Flavobacteriales</taxon>
        <taxon>Flavobacteriaceae</taxon>
        <taxon>Algibacter</taxon>
    </lineage>
</organism>
<dbReference type="AlphaFoldDB" id="A0A918VCV1"/>
<dbReference type="InterPro" id="IPR006533">
    <property type="entry name" value="T6SS_Vgr_RhsGE"/>
</dbReference>
<sequence length="597" mass="65474">MAEILKQVDGIIDFDILINGIKIKDTVEVLEIFVEMEVNRITSATIVIQDGGAIGVVGEGFTHSEGKEFIPGCDIEISLGYIDTTKKVFKGIIVSQRLKVKGKVSQLTVICQDKAINMTQGRFNAFFQNKTDSDAIKSIASKYSLDFEMDATKQEHPVLIQYNCSDWDYIVVRAEANDMLVHTYQNKLSIVKNDFSKEPKYEIKSSQYVIDIDLNLESENISGTYNMSSWDSGTQDIVSISANVNDTLSQGNLSAKKLSENLSNSSDSFSSASMDKEEMKTWLESKANRAILEKIQGKITVPGNTKIIPGDIIKLSEFSERFNGKAYISKVIHALQDGAWLTELYVGKSAKLHAALPDVEDMGASGLMPALTGTQIAKVKKIYEDPDNNYRVLVTLPTFTGTGQEDGIWARIAFPYASGDAGFFFFPEVDDEVILTFMNNDPRFPVITGAIYNGKNKPKETPDEKNQFKSIYSKSGIHIKFDDKDKILTIATPGNNTIVLDDKNKNVSIKDMNENSIVMDDSGITMNTPKDINLKADGNINLTATSNLAMKATADATLDGLSITHSAQTSFTAKGNASAELSASGQTTVKGAMVMIN</sequence>
<dbReference type="Pfam" id="PF04717">
    <property type="entry name" value="Phage_base_V"/>
    <property type="match status" value="1"/>
</dbReference>
<dbReference type="Gene3D" id="2.40.50.230">
    <property type="entry name" value="Gp5 N-terminal domain"/>
    <property type="match status" value="1"/>
</dbReference>
<keyword evidence="3" id="KW-1185">Reference proteome</keyword>
<reference evidence="2" key="1">
    <citation type="journal article" date="2014" name="Int. J. Syst. Evol. Microbiol.">
        <title>Complete genome sequence of Corynebacterium casei LMG S-19264T (=DSM 44701T), isolated from a smear-ripened cheese.</title>
        <authorList>
            <consortium name="US DOE Joint Genome Institute (JGI-PGF)"/>
            <person name="Walter F."/>
            <person name="Albersmeier A."/>
            <person name="Kalinowski J."/>
            <person name="Ruckert C."/>
        </authorList>
    </citation>
    <scope>NUCLEOTIDE SEQUENCE</scope>
    <source>
        <strain evidence="2">KCTC 12710</strain>
    </source>
</reference>
<evidence type="ECO:0000313" key="3">
    <source>
        <dbReference type="Proteomes" id="UP000636004"/>
    </source>
</evidence>
<feature type="domain" description="Gp5/Type VI secretion system Vgr protein OB-fold" evidence="1">
    <location>
        <begin position="376"/>
        <end position="452"/>
    </location>
</feature>
<dbReference type="EMBL" id="BMWZ01000006">
    <property type="protein sequence ID" value="GGZ88125.1"/>
    <property type="molecule type" value="Genomic_DNA"/>
</dbReference>
<proteinExistence type="predicted"/>
<dbReference type="SUPFAM" id="SSF69349">
    <property type="entry name" value="Phage fibre proteins"/>
    <property type="match status" value="1"/>
</dbReference>
<dbReference type="SUPFAM" id="SSF69255">
    <property type="entry name" value="gp5 N-terminal domain-like"/>
    <property type="match status" value="1"/>
</dbReference>
<dbReference type="RefSeq" id="WP_189361755.1">
    <property type="nucleotide sequence ID" value="NZ_BMWZ01000006.1"/>
</dbReference>
<dbReference type="NCBIfam" id="TIGR01646">
    <property type="entry name" value="vgr_GE"/>
    <property type="match status" value="1"/>
</dbReference>
<name>A0A918VCV1_9FLAO</name>
<dbReference type="SUPFAM" id="SSF69279">
    <property type="entry name" value="Phage tail proteins"/>
    <property type="match status" value="1"/>
</dbReference>
<evidence type="ECO:0000259" key="1">
    <source>
        <dbReference type="Pfam" id="PF04717"/>
    </source>
</evidence>